<dbReference type="Pfam" id="PF05567">
    <property type="entry name" value="T4P_PilY1"/>
    <property type="match status" value="1"/>
</dbReference>
<dbReference type="AlphaFoldDB" id="A0A2S5DC14"/>
<name>A0A2S5DC14_9NEIS</name>
<evidence type="ECO:0000259" key="5">
    <source>
        <dbReference type="Pfam" id="PF05567"/>
    </source>
</evidence>
<feature type="signal peptide" evidence="4">
    <location>
        <begin position="1"/>
        <end position="30"/>
    </location>
</feature>
<gene>
    <name evidence="6" type="ORF">C2I19_18635</name>
</gene>
<accession>A0A2S5DC14</accession>
<sequence length="1104" mass="115259">MTMKHATRFPCARTALSLLLAALWPACAHAIVVGDNFTGGSAQLNWKVFGGACLTAGSGSGSIPACGSTDPSGNAQVGGNNGTMPDSSGNGALRLTNSANKQSGAIVYNSLFPSTSGLQATFTTYSYGGDSGGPARDGADGMSFFLLTAIPNAVGSFGGSLGYSCSNNSGNAPFNGILNGFLGLGMDEYGNFPNASDNTATGTVQTPQNISLRGSGSIAANAPGTVFSNESNPYNIQSACQNAWYNGHSVQDYPFIRISNPTNNPNIVNGVYRLPSSRPMANEASTKRSQAVPISYKLNITPDNLLSLSYSYNNGAYVSVISNFDINTSGTSGTLPTNLTFGFAGSTGGSRNVHEIACFQVQPFTQSSSSSGLNSQPTSLVKTGTQQYVASYHPDNWWGEVASYALLGNPNTGIVTVSSTATWDASCVLTGGNCSATSVNNMTAQASRSILTWNGSQGVPFLWTSLSAAQQSTLNSDSNGQARLSYLRGSRSNEVNSQGVGLFRARNSVLGDIINSSPVWVGAPQNKYPNAWTDKLYPSATMQENTSNAQTYGAYQSTNATRANIIYNGSNDGMLHGYRSGAFDSNGNYTTTPTLNDGGEVIAYMPSAALANTIEYSGSTYEHQYFVDATPAADDLYYSNSWHTWLMGGMGAGGQALYMLDVSNPSNFSESNASSLVISEVSNSTISCVGNNNCGNDLGYTFGTPVITRFHNGSWGAIFGNGYNSSNGHAALFIMLVASDGTRSFYELDTGSGPSNDPSGGGNYNGIYYATAVDLDGDNITDYIYAGDLFGNVWRFDVTSSSPSNWSVSKFGKNSATPLLTTQYTYCTNAQVSAGTCTRALQPITSKLLVSSIPTGNASPRVTVSFGTGQKIPFTAAAADTYASGTQSLYGVWDWDMSGWNTLTGQSAYYAMAAPSGGLTLGPSNLTTQTVTGSYSSTLGSVQGYRSLSSNTVCWQGNSACSPSTANSSYGWKLNLPGSGEQVIYNPVNIFGTFTVNTTIPPNNNPASCTVGSATGFSMSPDLRTGGATATSFYANDSGTFAGINGAVINAVAVNMAGSANVVSYQNNYFAIGSSIGGGPITNPSMINRAPFNLHTRLNWIELR</sequence>
<dbReference type="Proteomes" id="UP000237082">
    <property type="component" value="Unassembled WGS sequence"/>
</dbReference>
<dbReference type="EMBL" id="PQWB01000121">
    <property type="protein sequence ID" value="POZ60497.1"/>
    <property type="molecule type" value="Genomic_DNA"/>
</dbReference>
<evidence type="ECO:0000256" key="2">
    <source>
        <dbReference type="ARBA" id="ARBA00022837"/>
    </source>
</evidence>
<keyword evidence="1" id="KW-0479">Metal-binding</keyword>
<evidence type="ECO:0000256" key="4">
    <source>
        <dbReference type="SAM" id="SignalP"/>
    </source>
</evidence>
<dbReference type="GO" id="GO:0046872">
    <property type="term" value="F:metal ion binding"/>
    <property type="evidence" value="ECO:0007669"/>
    <property type="project" value="UniProtKB-KW"/>
</dbReference>
<keyword evidence="4" id="KW-0732">Signal</keyword>
<organism evidence="6 7">
    <name type="scientific">Chromobacterium alticapitis</name>
    <dbReference type="NCBI Taxonomy" id="2073169"/>
    <lineage>
        <taxon>Bacteria</taxon>
        <taxon>Pseudomonadati</taxon>
        <taxon>Pseudomonadota</taxon>
        <taxon>Betaproteobacteria</taxon>
        <taxon>Neisseriales</taxon>
        <taxon>Chromobacteriaceae</taxon>
        <taxon>Chromobacterium</taxon>
    </lineage>
</organism>
<feature type="domain" description="PilY1 beta-propeller" evidence="5">
    <location>
        <begin position="510"/>
        <end position="902"/>
    </location>
</feature>
<proteinExistence type="predicted"/>
<feature type="compositionally biased region" description="Polar residues" evidence="3">
    <location>
        <begin position="69"/>
        <end position="95"/>
    </location>
</feature>
<feature type="chain" id="PRO_5015647112" evidence="4">
    <location>
        <begin position="31"/>
        <end position="1104"/>
    </location>
</feature>
<dbReference type="InterPro" id="IPR008707">
    <property type="entry name" value="B-propeller_PilY1"/>
</dbReference>
<evidence type="ECO:0000313" key="7">
    <source>
        <dbReference type="Proteomes" id="UP000237082"/>
    </source>
</evidence>
<keyword evidence="2" id="KW-0106">Calcium</keyword>
<dbReference type="Gene3D" id="2.60.120.200">
    <property type="match status" value="1"/>
</dbReference>
<dbReference type="InterPro" id="IPR013320">
    <property type="entry name" value="ConA-like_dom_sf"/>
</dbReference>
<protein>
    <submittedName>
        <fullName evidence="6">Pilus assembly protein PilY</fullName>
    </submittedName>
</protein>
<dbReference type="SUPFAM" id="SSF49899">
    <property type="entry name" value="Concanavalin A-like lectins/glucanases"/>
    <property type="match status" value="1"/>
</dbReference>
<evidence type="ECO:0000256" key="1">
    <source>
        <dbReference type="ARBA" id="ARBA00022723"/>
    </source>
</evidence>
<feature type="region of interest" description="Disordered" evidence="3">
    <location>
        <begin position="65"/>
        <end position="95"/>
    </location>
</feature>
<evidence type="ECO:0000313" key="6">
    <source>
        <dbReference type="EMBL" id="POZ60497.1"/>
    </source>
</evidence>
<comment type="caution">
    <text evidence="6">The sequence shown here is derived from an EMBL/GenBank/DDBJ whole genome shotgun (WGS) entry which is preliminary data.</text>
</comment>
<reference evidence="7" key="1">
    <citation type="submission" date="2018-02" db="EMBL/GenBank/DDBJ databases">
        <authorList>
            <person name="O'Hara-Hanley K."/>
            <person name="Soby S."/>
        </authorList>
    </citation>
    <scope>NUCLEOTIDE SEQUENCE [LARGE SCALE GENOMIC DNA]</scope>
    <source>
        <strain evidence="7">MWU14-2602</strain>
    </source>
</reference>
<keyword evidence="7" id="KW-1185">Reference proteome</keyword>
<evidence type="ECO:0000256" key="3">
    <source>
        <dbReference type="SAM" id="MobiDB-lite"/>
    </source>
</evidence>